<dbReference type="SMR" id="A2DDC0"/>
<dbReference type="KEGG" id="tva:5467149"/>
<evidence type="ECO:0000313" key="2">
    <source>
        <dbReference type="Proteomes" id="UP000001542"/>
    </source>
</evidence>
<evidence type="ECO:0000313" key="1">
    <source>
        <dbReference type="EMBL" id="EAY21599.1"/>
    </source>
</evidence>
<name>A2DDC0_TRIV3</name>
<organism evidence="1 2">
    <name type="scientific">Trichomonas vaginalis (strain ATCC PRA-98 / G3)</name>
    <dbReference type="NCBI Taxonomy" id="412133"/>
    <lineage>
        <taxon>Eukaryota</taxon>
        <taxon>Metamonada</taxon>
        <taxon>Parabasalia</taxon>
        <taxon>Trichomonadida</taxon>
        <taxon>Trichomonadidae</taxon>
        <taxon>Trichomonas</taxon>
    </lineage>
</organism>
<reference evidence="1" key="2">
    <citation type="journal article" date="2007" name="Science">
        <title>Draft genome sequence of the sexually transmitted pathogen Trichomonas vaginalis.</title>
        <authorList>
            <person name="Carlton J.M."/>
            <person name="Hirt R.P."/>
            <person name="Silva J.C."/>
            <person name="Delcher A.L."/>
            <person name="Schatz M."/>
            <person name="Zhao Q."/>
            <person name="Wortman J.R."/>
            <person name="Bidwell S.L."/>
            <person name="Alsmark U.C.M."/>
            <person name="Besteiro S."/>
            <person name="Sicheritz-Ponten T."/>
            <person name="Noel C.J."/>
            <person name="Dacks J.B."/>
            <person name="Foster P.G."/>
            <person name="Simillion C."/>
            <person name="Van de Peer Y."/>
            <person name="Miranda-Saavedra D."/>
            <person name="Barton G.J."/>
            <person name="Westrop G.D."/>
            <person name="Mueller S."/>
            <person name="Dessi D."/>
            <person name="Fiori P.L."/>
            <person name="Ren Q."/>
            <person name="Paulsen I."/>
            <person name="Zhang H."/>
            <person name="Bastida-Corcuera F.D."/>
            <person name="Simoes-Barbosa A."/>
            <person name="Brown M.T."/>
            <person name="Hayes R.D."/>
            <person name="Mukherjee M."/>
            <person name="Okumura C.Y."/>
            <person name="Schneider R."/>
            <person name="Smith A.J."/>
            <person name="Vanacova S."/>
            <person name="Villalvazo M."/>
            <person name="Haas B.J."/>
            <person name="Pertea M."/>
            <person name="Feldblyum T.V."/>
            <person name="Utterback T.R."/>
            <person name="Shu C.L."/>
            <person name="Osoegawa K."/>
            <person name="de Jong P.J."/>
            <person name="Hrdy I."/>
            <person name="Horvathova L."/>
            <person name="Zubacova Z."/>
            <person name="Dolezal P."/>
            <person name="Malik S.B."/>
            <person name="Logsdon J.M. Jr."/>
            <person name="Henze K."/>
            <person name="Gupta A."/>
            <person name="Wang C.C."/>
            <person name="Dunne R.L."/>
            <person name="Upcroft J.A."/>
            <person name="Upcroft P."/>
            <person name="White O."/>
            <person name="Salzberg S.L."/>
            <person name="Tang P."/>
            <person name="Chiu C.-H."/>
            <person name="Lee Y.-S."/>
            <person name="Embley T.M."/>
            <person name="Coombs G.H."/>
            <person name="Mottram J.C."/>
            <person name="Tachezy J."/>
            <person name="Fraser-Liggett C.M."/>
            <person name="Johnson P.J."/>
        </authorList>
    </citation>
    <scope>NUCLEOTIDE SEQUENCE [LARGE SCALE GENOMIC DNA]</scope>
    <source>
        <strain evidence="1">G3</strain>
    </source>
</reference>
<protein>
    <submittedName>
        <fullName evidence="1">Uncharacterized protein</fullName>
    </submittedName>
</protein>
<accession>A2DDC0</accession>
<dbReference type="InParanoid" id="A2DDC0"/>
<dbReference type="Proteomes" id="UP000001542">
    <property type="component" value="Unassembled WGS sequence"/>
</dbReference>
<gene>
    <name evidence="1" type="ORF">TVAG_013640</name>
</gene>
<dbReference type="EMBL" id="DS113189">
    <property type="protein sequence ID" value="EAY21599.1"/>
    <property type="molecule type" value="Genomic_DNA"/>
</dbReference>
<dbReference type="RefSeq" id="XP_001582585.1">
    <property type="nucleotide sequence ID" value="XM_001582535.1"/>
</dbReference>
<sequence>MLLQENSNVDTNQINLALYTLTKDPKYHIVKPVEEPVVNNDPNAKDRIEQINQKLKSQLLKNETDLHLELDTLKANYDAQPRLVESNKENLYASEPTFSLQEISDLRSKEQYYRSLHNQKKAEAVQKKIMSIIESHKCETRKKIENEINAQRRTIQENYESKCKIKINHYKCMARKMKQAAQKDIDKVSRVYLVKSAPTLPLLNTRRKA</sequence>
<dbReference type="VEuPathDB" id="TrichDB:TVAGG3_0986700"/>
<dbReference type="AlphaFoldDB" id="A2DDC0"/>
<reference evidence="1" key="1">
    <citation type="submission" date="2006-10" db="EMBL/GenBank/DDBJ databases">
        <authorList>
            <person name="Amadeo P."/>
            <person name="Zhao Q."/>
            <person name="Wortman J."/>
            <person name="Fraser-Liggett C."/>
            <person name="Carlton J."/>
        </authorList>
    </citation>
    <scope>NUCLEOTIDE SEQUENCE</scope>
    <source>
        <strain evidence="1">G3</strain>
    </source>
</reference>
<proteinExistence type="predicted"/>
<dbReference type="VEuPathDB" id="TrichDB:TVAG_013640"/>
<keyword evidence="2" id="KW-1185">Reference proteome</keyword>